<evidence type="ECO:0000313" key="2">
    <source>
        <dbReference type="Proteomes" id="UP000234382"/>
    </source>
</evidence>
<dbReference type="SUPFAM" id="SSF46785">
    <property type="entry name" value="Winged helix' DNA-binding domain"/>
    <property type="match status" value="1"/>
</dbReference>
<accession>A0A2H1HUE1</accession>
<organism evidence="1 2">
    <name type="scientific">Brevibacterium iodinum ATCC 49514</name>
    <dbReference type="NCBI Taxonomy" id="1255616"/>
    <lineage>
        <taxon>Bacteria</taxon>
        <taxon>Bacillati</taxon>
        <taxon>Actinomycetota</taxon>
        <taxon>Actinomycetes</taxon>
        <taxon>Micrococcales</taxon>
        <taxon>Brevibacteriaceae</taxon>
        <taxon>Brevibacterium</taxon>
    </lineage>
</organism>
<dbReference type="Gene3D" id="1.10.10.10">
    <property type="entry name" value="Winged helix-like DNA-binding domain superfamily/Winged helix DNA-binding domain"/>
    <property type="match status" value="1"/>
</dbReference>
<protein>
    <submittedName>
        <fullName evidence="1">Uncharacterized protein</fullName>
    </submittedName>
</protein>
<dbReference type="EMBL" id="FXYX01000001">
    <property type="protein sequence ID" value="SMX66521.1"/>
    <property type="molecule type" value="Genomic_DNA"/>
</dbReference>
<dbReference type="InterPro" id="IPR036388">
    <property type="entry name" value="WH-like_DNA-bd_sf"/>
</dbReference>
<dbReference type="InterPro" id="IPR036390">
    <property type="entry name" value="WH_DNA-bd_sf"/>
</dbReference>
<dbReference type="Proteomes" id="UP000234382">
    <property type="component" value="Unassembled WGS sequence"/>
</dbReference>
<proteinExistence type="predicted"/>
<dbReference type="RefSeq" id="WP_101543669.1">
    <property type="nucleotide sequence ID" value="NZ_FXYX01000001.1"/>
</dbReference>
<gene>
    <name evidence="1" type="ORF">BI49514_00291</name>
</gene>
<evidence type="ECO:0000313" key="1">
    <source>
        <dbReference type="EMBL" id="SMX66521.1"/>
    </source>
</evidence>
<dbReference type="AlphaFoldDB" id="A0A2H1HUE1"/>
<sequence>MTKREKIAETLRERIVSNHQANMHFTSVYAVCDEFNVATGTAVAAMGDLQDAGYVYSNHQGYFMAASLPITEREDERRAVVAAIRDEARRLQDIADRLDRTI</sequence>
<reference evidence="2" key="1">
    <citation type="submission" date="2017-03" db="EMBL/GenBank/DDBJ databases">
        <authorList>
            <person name="Monnet C."/>
        </authorList>
    </citation>
    <scope>NUCLEOTIDE SEQUENCE [LARGE SCALE GENOMIC DNA]</scope>
    <source>
        <strain evidence="2">ATCC 49514</strain>
    </source>
</reference>
<name>A0A2H1HUE1_9MICO</name>
<keyword evidence="2" id="KW-1185">Reference proteome</keyword>